<evidence type="ECO:0000313" key="4">
    <source>
        <dbReference type="Proteomes" id="UP000735302"/>
    </source>
</evidence>
<dbReference type="Proteomes" id="UP000735302">
    <property type="component" value="Unassembled WGS sequence"/>
</dbReference>
<dbReference type="PANTHER" id="PTHR33309">
    <property type="entry name" value="KERATIN, ULTRA HIGH-SULFUR MATRIX PROTEIN-LIKE"/>
    <property type="match status" value="1"/>
</dbReference>
<dbReference type="AlphaFoldDB" id="A0AAV4AVQ5"/>
<keyword evidence="4" id="KW-1185">Reference proteome</keyword>
<feature type="region of interest" description="Disordered" evidence="1">
    <location>
        <begin position="388"/>
        <end position="434"/>
    </location>
</feature>
<reference evidence="3 4" key="1">
    <citation type="journal article" date="2021" name="Elife">
        <title>Chloroplast acquisition without the gene transfer in kleptoplastic sea slugs, Plakobranchus ocellatus.</title>
        <authorList>
            <person name="Maeda T."/>
            <person name="Takahashi S."/>
            <person name="Yoshida T."/>
            <person name="Shimamura S."/>
            <person name="Takaki Y."/>
            <person name="Nagai Y."/>
            <person name="Toyoda A."/>
            <person name="Suzuki Y."/>
            <person name="Arimoto A."/>
            <person name="Ishii H."/>
            <person name="Satoh N."/>
            <person name="Nishiyama T."/>
            <person name="Hasebe M."/>
            <person name="Maruyama T."/>
            <person name="Minagawa J."/>
            <person name="Obokata J."/>
            <person name="Shigenobu S."/>
        </authorList>
    </citation>
    <scope>NUCLEOTIDE SEQUENCE [LARGE SCALE GENOMIC DNA]</scope>
</reference>
<gene>
    <name evidence="3" type="ORF">PoB_003837400</name>
</gene>
<evidence type="ECO:0000313" key="3">
    <source>
        <dbReference type="EMBL" id="GFO11869.1"/>
    </source>
</evidence>
<proteinExistence type="predicted"/>
<feature type="compositionally biased region" description="Basic and acidic residues" evidence="1">
    <location>
        <begin position="388"/>
        <end position="398"/>
    </location>
</feature>
<organism evidence="3 4">
    <name type="scientific">Plakobranchus ocellatus</name>
    <dbReference type="NCBI Taxonomy" id="259542"/>
    <lineage>
        <taxon>Eukaryota</taxon>
        <taxon>Metazoa</taxon>
        <taxon>Spiralia</taxon>
        <taxon>Lophotrochozoa</taxon>
        <taxon>Mollusca</taxon>
        <taxon>Gastropoda</taxon>
        <taxon>Heterobranchia</taxon>
        <taxon>Euthyneura</taxon>
        <taxon>Panpulmonata</taxon>
        <taxon>Sacoglossa</taxon>
        <taxon>Placobranchoidea</taxon>
        <taxon>Plakobranchidae</taxon>
        <taxon>Plakobranchus</taxon>
    </lineage>
</organism>
<evidence type="ECO:0000256" key="1">
    <source>
        <dbReference type="SAM" id="MobiDB-lite"/>
    </source>
</evidence>
<sequence length="461" mass="52710">MPGLHQKTFSTIAKRVYSQNERLAEEVFGQAASIVRQEHIRYYHLQADEDAILDISVSFDGSWLTRGHKSLIGIGCVIDVLTGLIIDGHVLSLHCHVCAQMGDWIKRETPHCYEQWKQEHIEKGECTINFEGSSGMMEVRAAEVLWGRFVQRHNLRYTTMVSDGDSKAFNKLLEVQPYGPDVVILKEDCINHVGKRFGTALKNLVANCSKKGITLGGRGHGRLTAETIRKLQIYYTRAIRSGRSAEEMRRGILAGLYHGYSTDEYPQHQFCPPGPDSWCFFKRSIGEHQYPTGHKQRVNTPLDYKLLHQHLEPIYNRLSSVDLLRRCDIKTTQNPNESFHHSVWSRCSKKNFHSLKRVEFALLSAEAEQNSGPTALSTIKTKLGFQEGEHGQRLGQARERKRVYKSSFEQQQKAKTREKKTAAAREKEAEEAQHTRRACFEVGGDQNPFNFPFFFLPNFQS</sequence>
<protein>
    <recommendedName>
        <fullName evidence="2">Mutator-like transposase domain-containing protein</fullName>
    </recommendedName>
</protein>
<accession>A0AAV4AVQ5</accession>
<evidence type="ECO:0000259" key="2">
    <source>
        <dbReference type="Pfam" id="PF20700"/>
    </source>
</evidence>
<comment type="caution">
    <text evidence="3">The sequence shown here is derived from an EMBL/GenBank/DDBJ whole genome shotgun (WGS) entry which is preliminary data.</text>
</comment>
<feature type="domain" description="Mutator-like transposase" evidence="2">
    <location>
        <begin position="1"/>
        <end position="279"/>
    </location>
</feature>
<feature type="compositionally biased region" description="Basic and acidic residues" evidence="1">
    <location>
        <begin position="419"/>
        <end position="434"/>
    </location>
</feature>
<name>A0AAV4AVQ5_9GAST</name>
<dbReference type="Pfam" id="PF20700">
    <property type="entry name" value="Mutator"/>
    <property type="match status" value="1"/>
</dbReference>
<dbReference type="EMBL" id="BLXT01004363">
    <property type="protein sequence ID" value="GFO11869.1"/>
    <property type="molecule type" value="Genomic_DNA"/>
</dbReference>
<dbReference type="InterPro" id="IPR049012">
    <property type="entry name" value="Mutator_transp_dom"/>
</dbReference>
<dbReference type="PANTHER" id="PTHR33309:SF3">
    <property type="entry name" value="CCHC-TYPE DOMAIN-CONTAINING PROTEIN"/>
    <property type="match status" value="1"/>
</dbReference>